<gene>
    <name evidence="1" type="ORF">A7J50_3940</name>
</gene>
<reference evidence="1 2" key="1">
    <citation type="submission" date="2016-05" db="EMBL/GenBank/DDBJ databases">
        <title>Complete genome sequence of Pseudomonas antarctica PAMC 27494.</title>
        <authorList>
            <person name="Lee J."/>
        </authorList>
    </citation>
    <scope>NUCLEOTIDE SEQUENCE [LARGE SCALE GENOMIC DNA]</scope>
    <source>
        <strain evidence="1 2">PAMC 27494</strain>
    </source>
</reference>
<dbReference type="KEGG" id="panr:A7J50_3940"/>
<dbReference type="PATRIC" id="fig|219572.3.peg.4053"/>
<dbReference type="Proteomes" id="UP000077829">
    <property type="component" value="Chromosome"/>
</dbReference>
<protein>
    <submittedName>
        <fullName evidence="1">Uncharacterized protein</fullName>
    </submittedName>
</protein>
<evidence type="ECO:0000313" key="1">
    <source>
        <dbReference type="EMBL" id="ANF87305.1"/>
    </source>
</evidence>
<dbReference type="AlphaFoldDB" id="A0A172Z420"/>
<proteinExistence type="predicted"/>
<accession>A0A172Z420</accession>
<dbReference type="RefSeq" id="WP_064453311.1">
    <property type="nucleotide sequence ID" value="NZ_CP015600.1"/>
</dbReference>
<name>A0A172Z420_9PSED</name>
<evidence type="ECO:0000313" key="2">
    <source>
        <dbReference type="Proteomes" id="UP000077829"/>
    </source>
</evidence>
<dbReference type="EMBL" id="CP015600">
    <property type="protein sequence ID" value="ANF87305.1"/>
    <property type="molecule type" value="Genomic_DNA"/>
</dbReference>
<organism evidence="1 2">
    <name type="scientific">Pseudomonas antarctica</name>
    <dbReference type="NCBI Taxonomy" id="219572"/>
    <lineage>
        <taxon>Bacteria</taxon>
        <taxon>Pseudomonadati</taxon>
        <taxon>Pseudomonadota</taxon>
        <taxon>Gammaproteobacteria</taxon>
        <taxon>Pseudomonadales</taxon>
        <taxon>Pseudomonadaceae</taxon>
        <taxon>Pseudomonas</taxon>
    </lineage>
</organism>
<sequence length="660" mass="73462">MLTIPVFRPWRSIWDTQLSDKMIKLDAIAAQRQRGRQRPPALEGLSDHALVLAALHFSRARLNSPEILHQKIEPLLLACVWPRWLLLEEALDHATTSGDLHLAALALRTQIEELDALNAVAELFELGKKTPFDSEAVAEKIRFLQSRVLPRLELKNSEELTDQASDKEIADKRHESLKLAFNQLSEYVHPNYGSHILSVRPHSIEAATIVADAFIVIYEAFFQLPWVKNDNYNHIGFSPLNQISSNDPFSILADVTLPILKNIYSVETGHREADWKDAEGAFRHFANCESNWESALGTPPSWPTDVEAIKALRESQLSPSLWPESLKTISGRNRYSFLVQQELQLAQAANSLPIPNGSYEGNEQLAILVSSLSFSIYVIEHKMWSMAHQSARLVNADSVLGVALLVRSMLEHHALAFELGEKLTKAISEVEKSAPNSERVLKLLANAEKQLARVLAGSSNLSSGTSEWRQLWRESIKKPYNILTPLGTMNSKQPGVLSLYGFLSHVAHGTIATGGDLLGGGGEGWKSGHKKILAQLTLMLSTLCGIGAMMDRQVASMLTGSWLDSQREESTDLGESIKATRILEGQKLKSGRDIFGVGTKDDPYRFREGLDYHRSFYHYLSQEGLKVDSRSVALLKGAFGDEVKLDDGSVLYFMNSQLNI</sequence>